<sequence length="108" mass="11132">MTNAVLTGRSGTETLVRDTVLALRRRGHSVTAFAPITGPAVAEIRATGSPVATSLAALEAPDIIHGHHTGPTIAALTVVSKKVVQSLERADASKGRVWACQVVVGCPL</sequence>
<accession>A0ABR6C5P8</accession>
<reference evidence="1 2" key="1">
    <citation type="submission" date="2020-08" db="EMBL/GenBank/DDBJ databases">
        <title>Genomic Encyclopedia of Type Strains, Phase IV (KMG-IV): sequencing the most valuable type-strain genomes for metagenomic binning, comparative biology and taxonomic classification.</title>
        <authorList>
            <person name="Goeker M."/>
        </authorList>
    </citation>
    <scope>NUCLEOTIDE SEQUENCE [LARGE SCALE GENOMIC DNA]</scope>
    <source>
        <strain evidence="1 2">DSM 17455</strain>
    </source>
</reference>
<evidence type="ECO:0000313" key="1">
    <source>
        <dbReference type="EMBL" id="MBA9020231.1"/>
    </source>
</evidence>
<comment type="caution">
    <text evidence="1">The sequence shown here is derived from an EMBL/GenBank/DDBJ whole genome shotgun (WGS) entry which is preliminary data.</text>
</comment>
<keyword evidence="2" id="KW-1185">Reference proteome</keyword>
<dbReference type="EMBL" id="JACJHZ010000008">
    <property type="protein sequence ID" value="MBA9020231.1"/>
    <property type="molecule type" value="Genomic_DNA"/>
</dbReference>
<dbReference type="SUPFAM" id="SSF53756">
    <property type="entry name" value="UDP-Glycosyltransferase/glycogen phosphorylase"/>
    <property type="match status" value="1"/>
</dbReference>
<proteinExistence type="predicted"/>
<name>A0ABR6C5P8_9HYPH</name>
<feature type="non-terminal residue" evidence="1">
    <location>
        <position position="108"/>
    </location>
</feature>
<protein>
    <submittedName>
        <fullName evidence="1">Uncharacterized protein</fullName>
    </submittedName>
</protein>
<evidence type="ECO:0000313" key="2">
    <source>
        <dbReference type="Proteomes" id="UP000587524"/>
    </source>
</evidence>
<dbReference type="Proteomes" id="UP000587524">
    <property type="component" value="Unassembled WGS sequence"/>
</dbReference>
<organism evidence="1 2">
    <name type="scientific">Aminobacter ciceronei</name>
    <dbReference type="NCBI Taxonomy" id="150723"/>
    <lineage>
        <taxon>Bacteria</taxon>
        <taxon>Pseudomonadati</taxon>
        <taxon>Pseudomonadota</taxon>
        <taxon>Alphaproteobacteria</taxon>
        <taxon>Hyphomicrobiales</taxon>
        <taxon>Phyllobacteriaceae</taxon>
        <taxon>Aminobacter</taxon>
    </lineage>
</organism>
<gene>
    <name evidence="1" type="ORF">HNQ97_002227</name>
</gene>
<dbReference type="Gene3D" id="3.40.50.2000">
    <property type="entry name" value="Glycogen Phosphorylase B"/>
    <property type="match status" value="1"/>
</dbReference>